<accession>A0A2P2IZP4</accession>
<proteinExistence type="predicted"/>
<protein>
    <submittedName>
        <fullName evidence="1">Uncharacterized protein</fullName>
    </submittedName>
</protein>
<reference evidence="1" key="1">
    <citation type="submission" date="2018-02" db="EMBL/GenBank/DDBJ databases">
        <title>Rhizophora mucronata_Transcriptome.</title>
        <authorList>
            <person name="Meera S.P."/>
            <person name="Sreeshan A."/>
            <person name="Augustine A."/>
        </authorList>
    </citation>
    <scope>NUCLEOTIDE SEQUENCE</scope>
    <source>
        <tissue evidence="1">Leaf</tissue>
    </source>
</reference>
<sequence>MRLPNCEIDAITIPVPQF</sequence>
<dbReference type="AlphaFoldDB" id="A0A2P2IZP4"/>
<name>A0A2P2IZP4_RHIMU</name>
<evidence type="ECO:0000313" key="1">
    <source>
        <dbReference type="EMBL" id="MBW86699.1"/>
    </source>
</evidence>
<dbReference type="EMBL" id="GGEC01006216">
    <property type="protein sequence ID" value="MBW86699.1"/>
    <property type="molecule type" value="Transcribed_RNA"/>
</dbReference>
<organism evidence="1">
    <name type="scientific">Rhizophora mucronata</name>
    <name type="common">Asiatic mangrove</name>
    <dbReference type="NCBI Taxonomy" id="61149"/>
    <lineage>
        <taxon>Eukaryota</taxon>
        <taxon>Viridiplantae</taxon>
        <taxon>Streptophyta</taxon>
        <taxon>Embryophyta</taxon>
        <taxon>Tracheophyta</taxon>
        <taxon>Spermatophyta</taxon>
        <taxon>Magnoliopsida</taxon>
        <taxon>eudicotyledons</taxon>
        <taxon>Gunneridae</taxon>
        <taxon>Pentapetalae</taxon>
        <taxon>rosids</taxon>
        <taxon>fabids</taxon>
        <taxon>Malpighiales</taxon>
        <taxon>Rhizophoraceae</taxon>
        <taxon>Rhizophora</taxon>
    </lineage>
</organism>